<comment type="subcellular location">
    <subcellularLocation>
        <location evidence="1">Nucleus</location>
    </subcellularLocation>
</comment>
<dbReference type="PROSITE" id="PS50102">
    <property type="entry name" value="RRM"/>
    <property type="match status" value="1"/>
</dbReference>
<protein>
    <recommendedName>
        <fullName evidence="3">Cleavage and polyadenylation specificity factor subunit 6</fullName>
    </recommendedName>
</protein>
<feature type="compositionally biased region" description="Low complexity" evidence="7">
    <location>
        <begin position="754"/>
        <end position="768"/>
    </location>
</feature>
<feature type="compositionally biased region" description="Basic and acidic residues" evidence="7">
    <location>
        <begin position="731"/>
        <end position="743"/>
    </location>
</feature>
<dbReference type="InterPro" id="IPR057951">
    <property type="entry name" value="CPSF6/7_RSLD_N"/>
</dbReference>
<dbReference type="InterPro" id="IPR034772">
    <property type="entry name" value="CPSF6/7"/>
</dbReference>
<reference evidence="9" key="1">
    <citation type="journal article" date="2011" name="Genome Biol.">
        <title>The draft genome of the carcinogenic human liver fluke Clonorchis sinensis.</title>
        <authorList>
            <person name="Wang X."/>
            <person name="Chen W."/>
            <person name="Huang Y."/>
            <person name="Sun J."/>
            <person name="Men J."/>
            <person name="Liu H."/>
            <person name="Luo F."/>
            <person name="Guo L."/>
            <person name="Lv X."/>
            <person name="Deng C."/>
            <person name="Zhou C."/>
            <person name="Fan Y."/>
            <person name="Li X."/>
            <person name="Huang L."/>
            <person name="Hu Y."/>
            <person name="Liang C."/>
            <person name="Hu X."/>
            <person name="Xu J."/>
            <person name="Yu X."/>
        </authorList>
    </citation>
    <scope>NUCLEOTIDE SEQUENCE [LARGE SCALE GENOMIC DNA]</scope>
    <source>
        <strain evidence="9">Henan</strain>
    </source>
</reference>
<keyword evidence="5" id="KW-0539">Nucleus</keyword>
<feature type="region of interest" description="Disordered" evidence="7">
    <location>
        <begin position="706"/>
        <end position="810"/>
    </location>
</feature>
<dbReference type="Proteomes" id="UP000008909">
    <property type="component" value="Unassembled WGS sequence"/>
</dbReference>
<dbReference type="Gene3D" id="3.30.70.330">
    <property type="match status" value="1"/>
</dbReference>
<dbReference type="InterPro" id="IPR000504">
    <property type="entry name" value="RRM_dom"/>
</dbReference>
<dbReference type="SUPFAM" id="SSF54928">
    <property type="entry name" value="RNA-binding domain, RBD"/>
    <property type="match status" value="1"/>
</dbReference>
<evidence type="ECO:0000256" key="5">
    <source>
        <dbReference type="ARBA" id="ARBA00023242"/>
    </source>
</evidence>
<gene>
    <name evidence="9" type="ORF">CLF_110505</name>
</gene>
<evidence type="ECO:0000256" key="1">
    <source>
        <dbReference type="ARBA" id="ARBA00004123"/>
    </source>
</evidence>
<dbReference type="Pfam" id="PF25524">
    <property type="entry name" value="RSLD_CPSF6"/>
    <property type="match status" value="1"/>
</dbReference>
<feature type="region of interest" description="Disordered" evidence="7">
    <location>
        <begin position="127"/>
        <end position="172"/>
    </location>
</feature>
<comment type="similarity">
    <text evidence="2">Belongs to the RRM CPSF6/7 family.</text>
</comment>
<keyword evidence="10" id="KW-1185">Reference proteome</keyword>
<evidence type="ECO:0000256" key="7">
    <source>
        <dbReference type="SAM" id="MobiDB-lite"/>
    </source>
</evidence>
<feature type="compositionally biased region" description="Low complexity" evidence="7">
    <location>
        <begin position="147"/>
        <end position="164"/>
    </location>
</feature>
<dbReference type="InterPro" id="IPR012677">
    <property type="entry name" value="Nucleotide-bd_a/b_plait_sf"/>
</dbReference>
<dbReference type="SMART" id="SM00360">
    <property type="entry name" value="RRM"/>
    <property type="match status" value="1"/>
</dbReference>
<accession>G7YTK5</accession>
<evidence type="ECO:0000313" key="10">
    <source>
        <dbReference type="Proteomes" id="UP000008909"/>
    </source>
</evidence>
<evidence type="ECO:0000256" key="6">
    <source>
        <dbReference type="PROSITE-ProRule" id="PRU00176"/>
    </source>
</evidence>
<reference key="2">
    <citation type="submission" date="2011-10" db="EMBL/GenBank/DDBJ databases">
        <title>The genome and transcriptome sequence of Clonorchis sinensis provide insights into the carcinogenic liver fluke.</title>
        <authorList>
            <person name="Wang X."/>
            <person name="Huang Y."/>
            <person name="Chen W."/>
            <person name="Liu H."/>
            <person name="Guo L."/>
            <person name="Chen Y."/>
            <person name="Luo F."/>
            <person name="Zhou W."/>
            <person name="Sun J."/>
            <person name="Mao Q."/>
            <person name="Liang P."/>
            <person name="Zhou C."/>
            <person name="Tian Y."/>
            <person name="Men J."/>
            <person name="Lv X."/>
            <person name="Huang L."/>
            <person name="Zhou J."/>
            <person name="Hu Y."/>
            <person name="Li R."/>
            <person name="Zhang F."/>
            <person name="Lei H."/>
            <person name="Li X."/>
            <person name="Hu X."/>
            <person name="Liang C."/>
            <person name="Xu J."/>
            <person name="Wu Z."/>
            <person name="Yu X."/>
        </authorList>
    </citation>
    <scope>NUCLEOTIDE SEQUENCE</scope>
    <source>
        <strain>Henan</strain>
    </source>
</reference>
<dbReference type="InterPro" id="IPR034769">
    <property type="entry name" value="CPSF6_RRM"/>
</dbReference>
<sequence length="810" mass="87825">ECADLNELYDDVIAPGAQSNTASKPESPVVGFASHSGKRVETYVGNLTWWTTDQDLLETTNALGINDVVEIKFHENRQNGQSKGFCVMVFGSDQSARTAMEKLPKTEIHGQNPVVTHCTKHNLSIFEKAAGGDGQPTTRSRSDESYSGKLTGLSSSSSGTTSTKLPPPLMSTPTMPASLGFSLRSNTSLMGQAAPSLRQVANALPNAFQALAQSVQSGLPGGGHLGQLTLNLPTATSVLMTPSVPPPPLPGNASSLFPAAFSLASAIPNNLTSGAAHINPNFLHQPASLPSGTLPTPVPAPAALMQLGNASAQQSVRPQFDNYGRPVIHTYTPSSSGKLSESEFEDILQRNKTVSSSAINRAVQDAASGDYASAIETLVTAISLIKQSKIANDDRCRILINSLQDTLHGIESKSYGTKMSRQVVRKYTRVTTPVHHGFRLPVDMKKRGARVVDAIISLGLMRGFMSLKQGWQTRILDQNVSEQLFWGGCQGPIRTSAFAPTPKHSECSGIMHHLHGLSRFHGMMSALSSVMFCRFVKTAVSTKLALLTGHFYLRQIVLVRTIVYFEPIVDSDRRLLRNRAFLFRTVLDKAPVVAVVRVYGFWGITFPIRLFRNGQCHRFPKCGMADDMGYTLLIQLLHISPTVAVDQERIAELSISSASHLGYPLLSVLFNLAIAFVIEETHAVRYSHTYLAAVFIFRSSSRRRRRSYSDSGSEGGVDDYGGSSRRHRERGNRSRSRDRSDRHDRHRRSRDRTSGTSNSYYGAQSGASHTGGSGLSSGVSISSLGGSGQGNLGSASSGGSDRYRDSRYRH</sequence>
<evidence type="ECO:0000256" key="4">
    <source>
        <dbReference type="ARBA" id="ARBA00022664"/>
    </source>
</evidence>
<dbReference type="GO" id="GO:0005634">
    <property type="term" value="C:nucleus"/>
    <property type="evidence" value="ECO:0007669"/>
    <property type="project" value="UniProtKB-SubCell"/>
</dbReference>
<evidence type="ECO:0000313" key="9">
    <source>
        <dbReference type="EMBL" id="GAA56285.1"/>
    </source>
</evidence>
<dbReference type="GO" id="GO:0006397">
    <property type="term" value="P:mRNA processing"/>
    <property type="evidence" value="ECO:0007669"/>
    <property type="project" value="UniProtKB-KW"/>
</dbReference>
<dbReference type="InterPro" id="IPR035979">
    <property type="entry name" value="RBD_domain_sf"/>
</dbReference>
<feature type="non-terminal residue" evidence="9">
    <location>
        <position position="1"/>
    </location>
</feature>
<dbReference type="EMBL" id="DF144208">
    <property type="protein sequence ID" value="GAA56285.1"/>
    <property type="molecule type" value="Genomic_DNA"/>
</dbReference>
<proteinExistence type="inferred from homology"/>
<dbReference type="GO" id="GO:0003723">
    <property type="term" value="F:RNA binding"/>
    <property type="evidence" value="ECO:0007669"/>
    <property type="project" value="UniProtKB-UniRule"/>
</dbReference>
<evidence type="ECO:0000259" key="8">
    <source>
        <dbReference type="PROSITE" id="PS50102"/>
    </source>
</evidence>
<organism evidence="9 10">
    <name type="scientific">Clonorchis sinensis</name>
    <name type="common">Chinese liver fluke</name>
    <dbReference type="NCBI Taxonomy" id="79923"/>
    <lineage>
        <taxon>Eukaryota</taxon>
        <taxon>Metazoa</taxon>
        <taxon>Spiralia</taxon>
        <taxon>Lophotrochozoa</taxon>
        <taxon>Platyhelminthes</taxon>
        <taxon>Trematoda</taxon>
        <taxon>Digenea</taxon>
        <taxon>Opisthorchiida</taxon>
        <taxon>Opisthorchiata</taxon>
        <taxon>Opisthorchiidae</taxon>
        <taxon>Clonorchis</taxon>
    </lineage>
</organism>
<keyword evidence="4" id="KW-0507">mRNA processing</keyword>
<dbReference type="PANTHER" id="PTHR23204">
    <property type="entry name" value="CLEAVAGE AND POLYADENYLATION SPECIFIC FACTOR"/>
    <property type="match status" value="1"/>
</dbReference>
<evidence type="ECO:0000256" key="3">
    <source>
        <dbReference type="ARBA" id="ARBA00016259"/>
    </source>
</evidence>
<feature type="compositionally biased region" description="Basic and acidic residues" evidence="7">
    <location>
        <begin position="801"/>
        <end position="810"/>
    </location>
</feature>
<dbReference type="AlphaFoldDB" id="G7YTK5"/>
<name>G7YTK5_CLOSI</name>
<evidence type="ECO:0000256" key="2">
    <source>
        <dbReference type="ARBA" id="ARBA00006265"/>
    </source>
</evidence>
<dbReference type="CDD" id="cd12643">
    <property type="entry name" value="RRM_CFIm68"/>
    <property type="match status" value="1"/>
</dbReference>
<feature type="domain" description="RRM" evidence="8">
    <location>
        <begin position="40"/>
        <end position="120"/>
    </location>
</feature>
<keyword evidence="6" id="KW-0694">RNA-binding</keyword>
<dbReference type="Pfam" id="PF00076">
    <property type="entry name" value="RRM_1"/>
    <property type="match status" value="1"/>
</dbReference>